<protein>
    <submittedName>
        <fullName evidence="11">Gonadotropin-releasing hormone II receptor</fullName>
    </submittedName>
</protein>
<proteinExistence type="predicted"/>
<dbReference type="InterPro" id="IPR000276">
    <property type="entry name" value="GPCR_Rhodpsn"/>
</dbReference>
<dbReference type="Proteomes" id="UP000031036">
    <property type="component" value="Unassembled WGS sequence"/>
</dbReference>
<evidence type="ECO:0000256" key="6">
    <source>
        <dbReference type="ARBA" id="ARBA00023170"/>
    </source>
</evidence>
<feature type="transmembrane region" description="Helical" evidence="9">
    <location>
        <begin position="152"/>
        <end position="172"/>
    </location>
</feature>
<dbReference type="Gene3D" id="1.20.1070.10">
    <property type="entry name" value="Rhodopsin 7-helix transmembrane proteins"/>
    <property type="match status" value="1"/>
</dbReference>
<evidence type="ECO:0000313" key="11">
    <source>
        <dbReference type="EMBL" id="KHN86984.1"/>
    </source>
</evidence>
<evidence type="ECO:0000256" key="2">
    <source>
        <dbReference type="ARBA" id="ARBA00022692"/>
    </source>
</evidence>
<accession>A0A0B2VZY3</accession>
<dbReference type="PRINTS" id="PR00237">
    <property type="entry name" value="GPCRRHODOPSN"/>
</dbReference>
<feature type="transmembrane region" description="Helical" evidence="9">
    <location>
        <begin position="75"/>
        <end position="99"/>
    </location>
</feature>
<organism evidence="11 12">
    <name type="scientific">Toxocara canis</name>
    <name type="common">Canine roundworm</name>
    <dbReference type="NCBI Taxonomy" id="6265"/>
    <lineage>
        <taxon>Eukaryota</taxon>
        <taxon>Metazoa</taxon>
        <taxon>Ecdysozoa</taxon>
        <taxon>Nematoda</taxon>
        <taxon>Chromadorea</taxon>
        <taxon>Rhabditida</taxon>
        <taxon>Spirurina</taxon>
        <taxon>Ascaridomorpha</taxon>
        <taxon>Ascaridoidea</taxon>
        <taxon>Toxocaridae</taxon>
        <taxon>Toxocara</taxon>
    </lineage>
</organism>
<evidence type="ECO:0000256" key="4">
    <source>
        <dbReference type="ARBA" id="ARBA00023040"/>
    </source>
</evidence>
<sequence length="472" mass="53001">MSSESGSMASASITTNENTGMSGAELSYMIESTIYAFAMVLGCGAFIYTARRFYSNYHRHMIIAARLMCFKISLTIADLIVLFIYAPTQIIWIGTYYWYGGDLLCRATKFINTFSLHLTANMQVLIAIDRLYITAHLLTIHRKSKYTANQMICLAWLLATACALPQLLVFHASTNTPDQQPQCVSIWTIMRYHRHLAAEGNLYEDEGGNSTDQLDDSASVEQSGSQYAKWIDVDHRTLAVLEHAYNVLHLLSIYIVPYSIELFCYATILLLMKSLHKGARRESWSIGKPARSMTITLASYYTESVSNTDKRDILGKADSSKALAKNNRSRATSWTPLSTKDAHKSKISRRLFGSLPGAVNRRRSAENYCLGSVQTRSSLLLGIQLNPELAMHTQQLVTTVQDGEARSAWQTTMSIARRRTRMKAFLMLTLNMIFWTPYCVLGIISTLTVFDHSAFDFVNAFVVLNAVSNLLL</sequence>
<keyword evidence="6 11" id="KW-0675">Receptor</keyword>
<evidence type="ECO:0000256" key="3">
    <source>
        <dbReference type="ARBA" id="ARBA00022989"/>
    </source>
</evidence>
<evidence type="ECO:0000256" key="1">
    <source>
        <dbReference type="ARBA" id="ARBA00004141"/>
    </source>
</evidence>
<reference evidence="11 12" key="1">
    <citation type="submission" date="2014-11" db="EMBL/GenBank/DDBJ databases">
        <title>Genetic blueprint of the zoonotic pathogen Toxocara canis.</title>
        <authorList>
            <person name="Zhu X.-Q."/>
            <person name="Korhonen P.K."/>
            <person name="Cai H."/>
            <person name="Young N.D."/>
            <person name="Nejsum P."/>
            <person name="von Samson-Himmelstjerna G."/>
            <person name="Boag P.R."/>
            <person name="Tan P."/>
            <person name="Li Q."/>
            <person name="Min J."/>
            <person name="Yang Y."/>
            <person name="Wang X."/>
            <person name="Fang X."/>
            <person name="Hall R.S."/>
            <person name="Hofmann A."/>
            <person name="Sternberg P.W."/>
            <person name="Jex A.R."/>
            <person name="Gasser R.B."/>
        </authorList>
    </citation>
    <scope>NUCLEOTIDE SEQUENCE [LARGE SCALE GENOMIC DNA]</scope>
    <source>
        <strain evidence="11">PN_DK_2014</strain>
    </source>
</reference>
<feature type="domain" description="G-protein coupled receptors family 1 profile" evidence="10">
    <location>
        <begin position="42"/>
        <end position="472"/>
    </location>
</feature>
<dbReference type="GO" id="GO:0035025">
    <property type="term" value="P:positive regulation of Rho protein signal transduction"/>
    <property type="evidence" value="ECO:0007669"/>
    <property type="project" value="TreeGrafter"/>
</dbReference>
<name>A0A0B2VZY3_TOXCA</name>
<feature type="transmembrane region" description="Helical" evidence="9">
    <location>
        <begin position="251"/>
        <end position="272"/>
    </location>
</feature>
<evidence type="ECO:0000313" key="12">
    <source>
        <dbReference type="Proteomes" id="UP000031036"/>
    </source>
</evidence>
<keyword evidence="12" id="KW-1185">Reference proteome</keyword>
<dbReference type="PROSITE" id="PS50262">
    <property type="entry name" value="G_PROTEIN_RECEP_F1_2"/>
    <property type="match status" value="1"/>
</dbReference>
<gene>
    <name evidence="11" type="ORF">Tcan_14387</name>
</gene>
<keyword evidence="7" id="KW-0325">Glycoprotein</keyword>
<comment type="subcellular location">
    <subcellularLocation>
        <location evidence="1">Membrane</location>
        <topology evidence="1">Multi-pass membrane protein</topology>
    </subcellularLocation>
</comment>
<feature type="transmembrane region" description="Helical" evidence="9">
    <location>
        <begin position="424"/>
        <end position="447"/>
    </location>
</feature>
<dbReference type="PANTHER" id="PTHR24232">
    <property type="entry name" value="G-PROTEIN COUPLED RECEPTOR"/>
    <property type="match status" value="1"/>
</dbReference>
<dbReference type="Pfam" id="PF00001">
    <property type="entry name" value="7tm_1"/>
    <property type="match status" value="1"/>
</dbReference>
<dbReference type="SUPFAM" id="SSF81321">
    <property type="entry name" value="Family A G protein-coupled receptor-like"/>
    <property type="match status" value="1"/>
</dbReference>
<dbReference type="AlphaFoldDB" id="A0A0B2VZY3"/>
<feature type="transmembrane region" description="Helical" evidence="9">
    <location>
        <begin position="34"/>
        <end position="54"/>
    </location>
</feature>
<keyword evidence="3 9" id="KW-1133">Transmembrane helix</keyword>
<evidence type="ECO:0000256" key="5">
    <source>
        <dbReference type="ARBA" id="ARBA00023136"/>
    </source>
</evidence>
<feature type="transmembrane region" description="Helical" evidence="9">
    <location>
        <begin position="119"/>
        <end position="140"/>
    </location>
</feature>
<dbReference type="PANTHER" id="PTHR24232:SF53">
    <property type="entry name" value="G-PROTEIN COUPLED RECEPTORS FAMILY 1 PROFILE DOMAIN-CONTAINING PROTEIN"/>
    <property type="match status" value="1"/>
</dbReference>
<keyword evidence="5 9" id="KW-0472">Membrane</keyword>
<comment type="caution">
    <text evidence="11">The sequence shown here is derived from an EMBL/GenBank/DDBJ whole genome shotgun (WGS) entry which is preliminary data.</text>
</comment>
<dbReference type="GO" id="GO:0004930">
    <property type="term" value="F:G protein-coupled receptor activity"/>
    <property type="evidence" value="ECO:0007669"/>
    <property type="project" value="UniProtKB-KW"/>
</dbReference>
<evidence type="ECO:0000256" key="8">
    <source>
        <dbReference type="ARBA" id="ARBA00023224"/>
    </source>
</evidence>
<dbReference type="EMBL" id="JPKZ01000490">
    <property type="protein sequence ID" value="KHN86984.1"/>
    <property type="molecule type" value="Genomic_DNA"/>
</dbReference>
<evidence type="ECO:0000256" key="9">
    <source>
        <dbReference type="SAM" id="Phobius"/>
    </source>
</evidence>
<evidence type="ECO:0000256" key="7">
    <source>
        <dbReference type="ARBA" id="ARBA00023180"/>
    </source>
</evidence>
<dbReference type="STRING" id="6265.A0A0B2VZY3"/>
<dbReference type="GO" id="GO:0005886">
    <property type="term" value="C:plasma membrane"/>
    <property type="evidence" value="ECO:0007669"/>
    <property type="project" value="TreeGrafter"/>
</dbReference>
<evidence type="ECO:0000259" key="10">
    <source>
        <dbReference type="PROSITE" id="PS50262"/>
    </source>
</evidence>
<dbReference type="GO" id="GO:0007200">
    <property type="term" value="P:phospholipase C-activating G protein-coupled receptor signaling pathway"/>
    <property type="evidence" value="ECO:0007669"/>
    <property type="project" value="TreeGrafter"/>
</dbReference>
<keyword evidence="8" id="KW-0807">Transducer</keyword>
<dbReference type="OMA" id="SYTLELW"/>
<dbReference type="InterPro" id="IPR017452">
    <property type="entry name" value="GPCR_Rhodpsn_7TM"/>
</dbReference>
<dbReference type="OrthoDB" id="6435638at2759"/>
<keyword evidence="2 9" id="KW-0812">Transmembrane</keyword>
<keyword evidence="4" id="KW-0297">G-protein coupled receptor</keyword>